<dbReference type="PANTHER" id="PTHR46288">
    <property type="entry name" value="PHORBOL-ESTER/DAG-TYPE DOMAIN-CONTAINING PROTEIN"/>
    <property type="match status" value="1"/>
</dbReference>
<keyword evidence="1" id="KW-0677">Repeat</keyword>
<gene>
    <name evidence="3" type="ORF">K7X08_010039</name>
</gene>
<dbReference type="EMBL" id="JAJAGQ010000001">
    <property type="protein sequence ID" value="KAJ8573528.1"/>
    <property type="molecule type" value="Genomic_DNA"/>
</dbReference>
<dbReference type="Pfam" id="PF03107">
    <property type="entry name" value="C1_2"/>
    <property type="match status" value="3"/>
</dbReference>
<dbReference type="Proteomes" id="UP001152561">
    <property type="component" value="Unassembled WGS sequence"/>
</dbReference>
<feature type="domain" description="DC1" evidence="2">
    <location>
        <begin position="134"/>
        <end position="180"/>
    </location>
</feature>
<proteinExistence type="predicted"/>
<accession>A0A9Q1N0X5</accession>
<dbReference type="OrthoDB" id="1877533at2759"/>
<dbReference type="PANTHER" id="PTHR46288:SF13">
    <property type="entry name" value="DC1 DOMAIN CONTAINING PROTEIN"/>
    <property type="match status" value="1"/>
</dbReference>
<keyword evidence="4" id="KW-1185">Reference proteome</keyword>
<evidence type="ECO:0000313" key="4">
    <source>
        <dbReference type="Proteomes" id="UP001152561"/>
    </source>
</evidence>
<dbReference type="SUPFAM" id="SSF57889">
    <property type="entry name" value="Cysteine-rich domain"/>
    <property type="match status" value="1"/>
</dbReference>
<organism evidence="3 4">
    <name type="scientific">Anisodus acutangulus</name>
    <dbReference type="NCBI Taxonomy" id="402998"/>
    <lineage>
        <taxon>Eukaryota</taxon>
        <taxon>Viridiplantae</taxon>
        <taxon>Streptophyta</taxon>
        <taxon>Embryophyta</taxon>
        <taxon>Tracheophyta</taxon>
        <taxon>Spermatophyta</taxon>
        <taxon>Magnoliopsida</taxon>
        <taxon>eudicotyledons</taxon>
        <taxon>Gunneridae</taxon>
        <taxon>Pentapetalae</taxon>
        <taxon>asterids</taxon>
        <taxon>lamiids</taxon>
        <taxon>Solanales</taxon>
        <taxon>Solanaceae</taxon>
        <taxon>Solanoideae</taxon>
        <taxon>Hyoscyameae</taxon>
        <taxon>Anisodus</taxon>
    </lineage>
</organism>
<reference evidence="4" key="1">
    <citation type="journal article" date="2023" name="Proc. Natl. Acad. Sci. U.S.A.">
        <title>Genomic and structural basis for evolution of tropane alkaloid biosynthesis.</title>
        <authorList>
            <person name="Wanga Y.-J."/>
            <person name="Taina T."/>
            <person name="Yua J.-Y."/>
            <person name="Lia J."/>
            <person name="Xua B."/>
            <person name="Chenc J."/>
            <person name="D'Auriad J.C."/>
            <person name="Huanga J.-P."/>
            <person name="Huanga S.-X."/>
        </authorList>
    </citation>
    <scope>NUCLEOTIDE SEQUENCE [LARGE SCALE GENOMIC DNA]</scope>
    <source>
        <strain evidence="4">cv. KIB-2019</strain>
    </source>
</reference>
<dbReference type="InterPro" id="IPR004146">
    <property type="entry name" value="DC1"/>
</dbReference>
<sequence length="421" mass="46193">MGRVKLEPQQIKNTINHFSHAQHPLELINHQDLSSSSSQLCSGCKIQATGSVYTCKSCNFFLHLECSQMPQQITHPFDKEHNFTLLPKPIYPEGNFQCDACGKTGDGFSYHCKICGTDLHILCAVLPQCITHWSHHHQLELQFSPPYPDKSFRCDICKNIGANQWLYRCQTCGFDAHLNCTKLQVPSHQNPITSTSSRSAPQQHQSSCGVGQHHAAVNHMNQGINNGTAAVPPLGANHNNKISRQETLWKQINEQDKLMAEMIMGAVSHENQQLNQLIDVGLNRPNQGTNNASTASVPQFGAGQSNEMSLPEILRKQREDQEKMIQEMITGATSRHNQQLSQLIAASSRQNQEINQQFNQTLTNYASAGAGQGGIPNLYQNMMGNTGGLNNGGAVNILQALSSGGGISGLDLSALFGNLNF</sequence>
<dbReference type="InterPro" id="IPR046349">
    <property type="entry name" value="C1-like_sf"/>
</dbReference>
<dbReference type="AlphaFoldDB" id="A0A9Q1N0X5"/>
<evidence type="ECO:0000256" key="1">
    <source>
        <dbReference type="ARBA" id="ARBA00022737"/>
    </source>
</evidence>
<evidence type="ECO:0000259" key="2">
    <source>
        <dbReference type="Pfam" id="PF03107"/>
    </source>
</evidence>
<feature type="domain" description="DC1" evidence="2">
    <location>
        <begin position="80"/>
        <end position="124"/>
    </location>
</feature>
<name>A0A9Q1N0X5_9SOLA</name>
<evidence type="ECO:0000313" key="3">
    <source>
        <dbReference type="EMBL" id="KAJ8573528.1"/>
    </source>
</evidence>
<comment type="caution">
    <text evidence="3">The sequence shown here is derived from an EMBL/GenBank/DDBJ whole genome shotgun (WGS) entry which is preliminary data.</text>
</comment>
<protein>
    <recommendedName>
        <fullName evidence="2">DC1 domain-containing protein</fullName>
    </recommendedName>
</protein>
<feature type="domain" description="DC1" evidence="2">
    <location>
        <begin position="18"/>
        <end position="66"/>
    </location>
</feature>